<dbReference type="Gene3D" id="3.30.1180.10">
    <property type="match status" value="1"/>
</dbReference>
<keyword evidence="1" id="KW-0446">Lipid-binding</keyword>
<dbReference type="InterPro" id="IPR003797">
    <property type="entry name" value="DegV"/>
</dbReference>
<dbReference type="InterPro" id="IPR050270">
    <property type="entry name" value="DegV_domain_contain"/>
</dbReference>
<dbReference type="SUPFAM" id="SSF82549">
    <property type="entry name" value="DAK1/DegV-like"/>
    <property type="match status" value="1"/>
</dbReference>
<dbReference type="Gene3D" id="3.40.50.10170">
    <property type="match status" value="1"/>
</dbReference>
<organism evidence="2 3">
    <name type="scientific">Collinsella tanakaei</name>
    <dbReference type="NCBI Taxonomy" id="626935"/>
    <lineage>
        <taxon>Bacteria</taxon>
        <taxon>Bacillati</taxon>
        <taxon>Actinomycetota</taxon>
        <taxon>Coriobacteriia</taxon>
        <taxon>Coriobacteriales</taxon>
        <taxon>Coriobacteriaceae</taxon>
        <taxon>Collinsella</taxon>
    </lineage>
</organism>
<sequence length="295" mass="32351">MSTYVLTTCSTADYERDFFAQRTIPYVCFHYEMDGQEYVDDLYESTTPAEFYGRLKAGGQSKTSQVGVGEYQEFWEPYLAQGLDVVHVTLSSGISGSYNSACLAASALAERYPQRTIKVVDSLAASSGFGLLVEYMADLRDQGATLDELVDWAETNKYKLNHWFFVSDLDCLKRGGRVSATSAVLATALKICPVMDINNQGKLVPREKIRTKRRAIAELVRVMAERADDGQDYDGKCCICHSDCLEDAQALASLIEEHFPNVSGGVSIHNIGAVIGSHTGPGTAAVFFMGQVRGE</sequence>
<evidence type="ECO:0000313" key="2">
    <source>
        <dbReference type="EMBL" id="RGL09650.1"/>
    </source>
</evidence>
<dbReference type="PANTHER" id="PTHR33434">
    <property type="entry name" value="DEGV DOMAIN-CONTAINING PROTEIN DR_1986-RELATED"/>
    <property type="match status" value="1"/>
</dbReference>
<dbReference type="GO" id="GO:0008289">
    <property type="term" value="F:lipid binding"/>
    <property type="evidence" value="ECO:0007669"/>
    <property type="project" value="UniProtKB-KW"/>
</dbReference>
<dbReference type="PROSITE" id="PS51482">
    <property type="entry name" value="DEGV"/>
    <property type="match status" value="1"/>
</dbReference>
<gene>
    <name evidence="2" type="ORF">DXC81_07090</name>
</gene>
<dbReference type="AlphaFoldDB" id="A0A3E4QR43"/>
<dbReference type="NCBIfam" id="TIGR00762">
    <property type="entry name" value="DegV"/>
    <property type="match status" value="1"/>
</dbReference>
<proteinExistence type="predicted"/>
<dbReference type="EMBL" id="QSRJ01000008">
    <property type="protein sequence ID" value="RGL09650.1"/>
    <property type="molecule type" value="Genomic_DNA"/>
</dbReference>
<dbReference type="Proteomes" id="UP000260943">
    <property type="component" value="Unassembled WGS sequence"/>
</dbReference>
<evidence type="ECO:0000256" key="1">
    <source>
        <dbReference type="ARBA" id="ARBA00023121"/>
    </source>
</evidence>
<comment type="caution">
    <text evidence="2">The sequence shown here is derived from an EMBL/GenBank/DDBJ whole genome shotgun (WGS) entry which is preliminary data.</text>
</comment>
<dbReference type="Pfam" id="PF02645">
    <property type="entry name" value="DegV"/>
    <property type="match status" value="1"/>
</dbReference>
<dbReference type="InterPro" id="IPR043168">
    <property type="entry name" value="DegV_C"/>
</dbReference>
<dbReference type="PANTHER" id="PTHR33434:SF2">
    <property type="entry name" value="FATTY ACID-BINDING PROTEIN TM_1468"/>
    <property type="match status" value="1"/>
</dbReference>
<evidence type="ECO:0000313" key="3">
    <source>
        <dbReference type="Proteomes" id="UP000260943"/>
    </source>
</evidence>
<name>A0A3E4QR43_9ACTN</name>
<dbReference type="RefSeq" id="WP_117679794.1">
    <property type="nucleotide sequence ID" value="NZ_QSRJ01000008.1"/>
</dbReference>
<protein>
    <submittedName>
        <fullName evidence="2">DegV family protein</fullName>
    </submittedName>
</protein>
<accession>A0A3E4QR43</accession>
<reference evidence="2 3" key="1">
    <citation type="submission" date="2018-08" db="EMBL/GenBank/DDBJ databases">
        <title>A genome reference for cultivated species of the human gut microbiota.</title>
        <authorList>
            <person name="Zou Y."/>
            <person name="Xue W."/>
            <person name="Luo G."/>
        </authorList>
    </citation>
    <scope>NUCLEOTIDE SEQUENCE [LARGE SCALE GENOMIC DNA]</scope>
    <source>
        <strain evidence="2 3">TF08-14</strain>
    </source>
</reference>